<dbReference type="Pfam" id="PF01797">
    <property type="entry name" value="Y1_Tnp"/>
    <property type="match status" value="1"/>
</dbReference>
<dbReference type="SMART" id="SM01321">
    <property type="entry name" value="Y1_Tnp"/>
    <property type="match status" value="1"/>
</dbReference>
<dbReference type="PANTHER" id="PTHR36966">
    <property type="entry name" value="REP-ASSOCIATED TYROSINE TRANSPOSASE"/>
    <property type="match status" value="1"/>
</dbReference>
<comment type="caution">
    <text evidence="2">The sequence shown here is derived from an EMBL/GenBank/DDBJ whole genome shotgun (WGS) entry which is preliminary data.</text>
</comment>
<proteinExistence type="predicted"/>
<dbReference type="PANTHER" id="PTHR36966:SF1">
    <property type="entry name" value="REP-ASSOCIATED TYROSINE TRANSPOSASE"/>
    <property type="match status" value="1"/>
</dbReference>
<dbReference type="RefSeq" id="WP_087708891.1">
    <property type="nucleotide sequence ID" value="NZ_MVAG01000113.1"/>
</dbReference>
<dbReference type="Gene3D" id="3.30.70.1290">
    <property type="entry name" value="Transposase IS200-like"/>
    <property type="match status" value="1"/>
</dbReference>
<dbReference type="GO" id="GO:0006313">
    <property type="term" value="P:DNA transposition"/>
    <property type="evidence" value="ECO:0007669"/>
    <property type="project" value="InterPro"/>
</dbReference>
<reference evidence="3" key="1">
    <citation type="submission" date="2017-02" db="EMBL/GenBank/DDBJ databases">
        <authorList>
            <person name="Tetz G."/>
            <person name="Tetz V."/>
        </authorList>
    </citation>
    <scope>NUCLEOTIDE SEQUENCE [LARGE SCALE GENOMIC DNA]</scope>
    <source>
        <strain evidence="3">VT16-26</strain>
    </source>
</reference>
<keyword evidence="3" id="KW-1185">Reference proteome</keyword>
<dbReference type="InterPro" id="IPR002686">
    <property type="entry name" value="Transposase_17"/>
</dbReference>
<name>A0A202C220_9FLAO</name>
<dbReference type="Proteomes" id="UP000196355">
    <property type="component" value="Unassembled WGS sequence"/>
</dbReference>
<dbReference type="AlphaFoldDB" id="A0A202C220"/>
<dbReference type="EMBL" id="MVAG01000113">
    <property type="protein sequence ID" value="OVE57756.1"/>
    <property type="molecule type" value="Genomic_DNA"/>
</dbReference>
<dbReference type="NCBIfam" id="NF047646">
    <property type="entry name" value="REP_Tyr_transpos"/>
    <property type="match status" value="1"/>
</dbReference>
<dbReference type="SUPFAM" id="SSF143422">
    <property type="entry name" value="Transposase IS200-like"/>
    <property type="match status" value="1"/>
</dbReference>
<dbReference type="InterPro" id="IPR052715">
    <property type="entry name" value="RAYT_transposase"/>
</dbReference>
<evidence type="ECO:0000259" key="1">
    <source>
        <dbReference type="SMART" id="SM01321"/>
    </source>
</evidence>
<dbReference type="InterPro" id="IPR036515">
    <property type="entry name" value="Transposase_17_sf"/>
</dbReference>
<accession>A0A202C220</accession>
<evidence type="ECO:0000313" key="3">
    <source>
        <dbReference type="Proteomes" id="UP000196355"/>
    </source>
</evidence>
<dbReference type="GO" id="GO:0004803">
    <property type="term" value="F:transposase activity"/>
    <property type="evidence" value="ECO:0007669"/>
    <property type="project" value="InterPro"/>
</dbReference>
<feature type="domain" description="Transposase IS200-like" evidence="1">
    <location>
        <begin position="9"/>
        <end position="148"/>
    </location>
</feature>
<protein>
    <submittedName>
        <fullName evidence="2">Transposase</fullName>
    </submittedName>
</protein>
<dbReference type="GO" id="GO:0043565">
    <property type="term" value="F:sequence-specific DNA binding"/>
    <property type="evidence" value="ECO:0007669"/>
    <property type="project" value="TreeGrafter"/>
</dbReference>
<organism evidence="2 3">
    <name type="scientific">Chryseobacterium mucoviscidosis</name>
    <dbReference type="NCBI Taxonomy" id="1945581"/>
    <lineage>
        <taxon>Bacteria</taxon>
        <taxon>Pseudomonadati</taxon>
        <taxon>Bacteroidota</taxon>
        <taxon>Flavobacteriia</taxon>
        <taxon>Flavobacteriales</taxon>
        <taxon>Weeksellaceae</taxon>
        <taxon>Chryseobacterium group</taxon>
        <taxon>Chryseobacterium</taxon>
    </lineage>
</organism>
<gene>
    <name evidence="2" type="ORF">B0E34_09145</name>
</gene>
<sequence length="184" mass="21916">MSTKYKALDIDQAYFITITTVGWVDVFTRLSQKMVIIDSLKYCQIQKGLSIFAYCLMSNHLHIFCRADGKYTLSEIMRDFKKFTSKKIIETIQSETESRKEWMLDYLKKSCEHLSREQKFKVWQDGYHAEEVFSNKWIKEKINYIHQNPVKQKIVTEPEHYYFSSARNYADFDNPLDVLVVFMG</sequence>
<evidence type="ECO:0000313" key="2">
    <source>
        <dbReference type="EMBL" id="OVE57756.1"/>
    </source>
</evidence>